<dbReference type="OrthoDB" id="5441488at2"/>
<dbReference type="InterPro" id="IPR024478">
    <property type="entry name" value="HlyB_4HB_MCP"/>
</dbReference>
<dbReference type="SMART" id="SM00304">
    <property type="entry name" value="HAMP"/>
    <property type="match status" value="1"/>
</dbReference>
<dbReference type="RefSeq" id="WP_110465829.1">
    <property type="nucleotide sequence ID" value="NZ_JAMOFZ010000013.1"/>
</dbReference>
<sequence length="523" mass="55253">MRIQDLNIGVRLALGFGALILLTAAILAVGVLRLRAVAQESAEMMALPLAKERVVSDWYSAIQASVQRVTAVAKTSDMSLGTFFAEEMTQATRNSNEQQKRVEALLQSPTEKALFAALVKNRMAYIATRDAISKKKLEGQTDEANRIFTAEYQPAAVGYLKGLRALLDEQRAAIDAAAVSVRHGYERGLAQMLVLGAVALLVAAVLAFMITRSITRPLGRALTVAQTVAAGDLTSDVGATGRDETGRLLRALDVMGQRLRETVGQVRHGADGIATASSQIASGNLDLSTRTEEQASALQQTAASMEQMTATVRQNADNARQANQLAQSTSDLATRGGVVVGNVVSTMAEIHTASRKIVDIISVIDGIAFQTNILALNAAVEAARAGEQGRGFAVVAGEVRTLAQRSASAAHEIKGLIDDSVQRVDAGNRLVEEAGGVIREVVQGVRRVTDIVGEITSASQEQTTGLEQVNQAITQMDQVTQQNAALVEEAAAATGSLESQAAQLVAAVAVFRLRHEGAPRLAA</sequence>
<dbReference type="SUPFAM" id="SSF58104">
    <property type="entry name" value="Methyl-accepting chemotaxis protein (MCP) signaling domain"/>
    <property type="match status" value="1"/>
</dbReference>
<dbReference type="GO" id="GO:0005886">
    <property type="term" value="C:plasma membrane"/>
    <property type="evidence" value="ECO:0007669"/>
    <property type="project" value="TreeGrafter"/>
</dbReference>
<evidence type="ECO:0000256" key="4">
    <source>
        <dbReference type="PROSITE-ProRule" id="PRU00284"/>
    </source>
</evidence>
<dbReference type="CDD" id="cd19411">
    <property type="entry name" value="MCP2201-like_sensor"/>
    <property type="match status" value="1"/>
</dbReference>
<dbReference type="InterPro" id="IPR004090">
    <property type="entry name" value="Chemotax_Me-accpt_rcpt"/>
</dbReference>
<dbReference type="InterPro" id="IPR051310">
    <property type="entry name" value="MCP_chemotaxis"/>
</dbReference>
<dbReference type="Pfam" id="PF00015">
    <property type="entry name" value="MCPsignal"/>
    <property type="match status" value="1"/>
</dbReference>
<keyword evidence="9" id="KW-1185">Reference proteome</keyword>
<evidence type="ECO:0000259" key="6">
    <source>
        <dbReference type="PROSITE" id="PS50111"/>
    </source>
</evidence>
<protein>
    <submittedName>
        <fullName evidence="8">Methyl-accepting chemotaxis protein</fullName>
    </submittedName>
</protein>
<dbReference type="InterPro" id="IPR003660">
    <property type="entry name" value="HAMP_dom"/>
</dbReference>
<dbReference type="PANTHER" id="PTHR43531:SF14">
    <property type="entry name" value="METHYL-ACCEPTING CHEMOTAXIS PROTEIN I-RELATED"/>
    <property type="match status" value="1"/>
</dbReference>
<comment type="caution">
    <text evidence="8">The sequence shown here is derived from an EMBL/GenBank/DDBJ whole genome shotgun (WGS) entry which is preliminary data.</text>
</comment>
<keyword evidence="5" id="KW-0472">Membrane</keyword>
<evidence type="ECO:0000256" key="3">
    <source>
        <dbReference type="ARBA" id="ARBA00029447"/>
    </source>
</evidence>
<dbReference type="AlphaFoldDB" id="A0A318SFZ5"/>
<accession>A0A318SFZ5</accession>
<dbReference type="PROSITE" id="PS50111">
    <property type="entry name" value="CHEMOTAXIS_TRANSDUC_2"/>
    <property type="match status" value="1"/>
</dbReference>
<dbReference type="PANTHER" id="PTHR43531">
    <property type="entry name" value="PROTEIN ICFG"/>
    <property type="match status" value="1"/>
</dbReference>
<comment type="similarity">
    <text evidence="3">Belongs to the methyl-accepting chemotaxis (MCP) protein family.</text>
</comment>
<dbReference type="Pfam" id="PF12729">
    <property type="entry name" value="4HB_MCP_1"/>
    <property type="match status" value="1"/>
</dbReference>
<dbReference type="InterPro" id="IPR047347">
    <property type="entry name" value="YvaQ-like_sensor"/>
</dbReference>
<feature type="domain" description="Methyl-accepting transducer" evidence="6">
    <location>
        <begin position="269"/>
        <end position="498"/>
    </location>
</feature>
<dbReference type="Gene3D" id="1.10.287.950">
    <property type="entry name" value="Methyl-accepting chemotaxis protein"/>
    <property type="match status" value="1"/>
</dbReference>
<dbReference type="GO" id="GO:0006935">
    <property type="term" value="P:chemotaxis"/>
    <property type="evidence" value="ECO:0007669"/>
    <property type="project" value="InterPro"/>
</dbReference>
<evidence type="ECO:0000313" key="9">
    <source>
        <dbReference type="Proteomes" id="UP000247540"/>
    </source>
</evidence>
<proteinExistence type="inferred from homology"/>
<dbReference type="GO" id="GO:0007165">
    <property type="term" value="P:signal transduction"/>
    <property type="evidence" value="ECO:0007669"/>
    <property type="project" value="UniProtKB-KW"/>
</dbReference>
<keyword evidence="5" id="KW-0812">Transmembrane</keyword>
<feature type="domain" description="HAMP" evidence="7">
    <location>
        <begin position="212"/>
        <end position="264"/>
    </location>
</feature>
<dbReference type="SMART" id="SM00283">
    <property type="entry name" value="MA"/>
    <property type="match status" value="1"/>
</dbReference>
<dbReference type="Pfam" id="PF00672">
    <property type="entry name" value="HAMP"/>
    <property type="match status" value="1"/>
</dbReference>
<dbReference type="FunFam" id="1.10.287.950:FF:000001">
    <property type="entry name" value="Methyl-accepting chemotaxis sensory transducer"/>
    <property type="match status" value="1"/>
</dbReference>
<keyword evidence="5" id="KW-1133">Transmembrane helix</keyword>
<dbReference type="InterPro" id="IPR004089">
    <property type="entry name" value="MCPsignal_dom"/>
</dbReference>
<evidence type="ECO:0000256" key="2">
    <source>
        <dbReference type="ARBA" id="ARBA00022481"/>
    </source>
</evidence>
<evidence type="ECO:0000256" key="1">
    <source>
        <dbReference type="ARBA" id="ARBA00004370"/>
    </source>
</evidence>
<dbReference type="PRINTS" id="PR00260">
    <property type="entry name" value="CHEMTRNSDUCR"/>
</dbReference>
<feature type="transmembrane region" description="Helical" evidence="5">
    <location>
        <begin position="12"/>
        <end position="34"/>
    </location>
</feature>
<dbReference type="Proteomes" id="UP000247540">
    <property type="component" value="Unassembled WGS sequence"/>
</dbReference>
<dbReference type="GO" id="GO:0004888">
    <property type="term" value="F:transmembrane signaling receptor activity"/>
    <property type="evidence" value="ECO:0007669"/>
    <property type="project" value="InterPro"/>
</dbReference>
<dbReference type="EMBL" id="QJTC01000013">
    <property type="protein sequence ID" value="PYE76345.1"/>
    <property type="molecule type" value="Genomic_DNA"/>
</dbReference>
<evidence type="ECO:0000313" key="8">
    <source>
        <dbReference type="EMBL" id="PYE76345.1"/>
    </source>
</evidence>
<evidence type="ECO:0000256" key="5">
    <source>
        <dbReference type="SAM" id="Phobius"/>
    </source>
</evidence>
<reference evidence="8 9" key="1">
    <citation type="submission" date="2018-06" db="EMBL/GenBank/DDBJ databases">
        <title>Genomic Encyclopedia of Type Strains, Phase III (KMG-III): the genomes of soil and plant-associated and newly described type strains.</title>
        <authorList>
            <person name="Whitman W."/>
        </authorList>
    </citation>
    <scope>NUCLEOTIDE SEQUENCE [LARGE SCALE GENOMIC DNA]</scope>
    <source>
        <strain evidence="8 9">CECT 7646</strain>
    </source>
</reference>
<comment type="subcellular location">
    <subcellularLocation>
        <location evidence="1">Membrane</location>
    </subcellularLocation>
</comment>
<gene>
    <name evidence="8" type="ORF">DFQ15_11333</name>
</gene>
<name>A0A318SFZ5_9BURK</name>
<organism evidence="8 9">
    <name type="scientific">Xylophilus ampelinus</name>
    <dbReference type="NCBI Taxonomy" id="54067"/>
    <lineage>
        <taxon>Bacteria</taxon>
        <taxon>Pseudomonadati</taxon>
        <taxon>Pseudomonadota</taxon>
        <taxon>Betaproteobacteria</taxon>
        <taxon>Burkholderiales</taxon>
        <taxon>Xylophilus</taxon>
    </lineage>
</organism>
<feature type="transmembrane region" description="Helical" evidence="5">
    <location>
        <begin position="192"/>
        <end position="210"/>
    </location>
</feature>
<evidence type="ECO:0000259" key="7">
    <source>
        <dbReference type="PROSITE" id="PS50885"/>
    </source>
</evidence>
<keyword evidence="2" id="KW-0488">Methylation</keyword>
<dbReference type="CDD" id="cd06225">
    <property type="entry name" value="HAMP"/>
    <property type="match status" value="1"/>
</dbReference>
<keyword evidence="4" id="KW-0807">Transducer</keyword>
<dbReference type="CDD" id="cd11386">
    <property type="entry name" value="MCP_signal"/>
    <property type="match status" value="1"/>
</dbReference>
<dbReference type="PROSITE" id="PS50885">
    <property type="entry name" value="HAMP"/>
    <property type="match status" value="1"/>
</dbReference>